<comment type="caution">
    <text evidence="9">The sequence shown here is derived from an EMBL/GenBank/DDBJ whole genome shotgun (WGS) entry which is preliminary data.</text>
</comment>
<dbReference type="EMBL" id="PQGE01000008">
    <property type="protein sequence ID" value="POP45017.1"/>
    <property type="molecule type" value="Genomic_DNA"/>
</dbReference>
<dbReference type="GO" id="GO:0016740">
    <property type="term" value="F:transferase activity"/>
    <property type="evidence" value="ECO:0007669"/>
    <property type="project" value="UniProtKB-KW"/>
</dbReference>
<proteinExistence type="predicted"/>
<dbReference type="PANTHER" id="PTHR34382">
    <property type="entry name" value="PTS SYSTEM N,N'-DIACETYLCHITOBIOSE-SPECIFIC EIIA COMPONENT"/>
    <property type="match status" value="1"/>
</dbReference>
<dbReference type="SUPFAM" id="SSF46973">
    <property type="entry name" value="Enzyme IIa from lactose specific PTS, IIa-lac"/>
    <property type="match status" value="1"/>
</dbReference>
<dbReference type="GO" id="GO:0009401">
    <property type="term" value="P:phosphoenolpyruvate-dependent sugar phosphotransferase system"/>
    <property type="evidence" value="ECO:0007669"/>
    <property type="project" value="UniProtKB-KW"/>
</dbReference>
<evidence type="ECO:0000313" key="10">
    <source>
        <dbReference type="Proteomes" id="UP000237073"/>
    </source>
</evidence>
<comment type="cofactor">
    <cofactor evidence="6">
        <name>Mg(2+)</name>
        <dbReference type="ChEBI" id="CHEBI:18420"/>
    </cofactor>
    <text evidence="6">Binds 1 Mg(2+) ion per trimer.</text>
</comment>
<reference evidence="10 11" key="1">
    <citation type="submission" date="2018-01" db="EMBL/GenBank/DDBJ databases">
        <title>Superficieibacter electus gen. nov., sp. nov., an extended-spectrum beta-lactamase possessing member of the Enterobacteriaceae family, isolated from intensive care unit surfaces.</title>
        <authorList>
            <person name="Potter R.F."/>
            <person name="D'Souza A.W."/>
        </authorList>
    </citation>
    <scope>NUCLEOTIDE SEQUENCE [LARGE SCALE GENOMIC DNA]</scope>
    <source>
        <strain evidence="9 11">BP-1</strain>
        <strain evidence="8 10">BP-2</strain>
    </source>
</reference>
<evidence type="ECO:0000256" key="5">
    <source>
        <dbReference type="PIRSR" id="PIRSR000699-1"/>
    </source>
</evidence>
<dbReference type="OrthoDB" id="350602at2"/>
<dbReference type="Pfam" id="PF02255">
    <property type="entry name" value="PTS_IIA"/>
    <property type="match status" value="1"/>
</dbReference>
<dbReference type="Proteomes" id="UP000237073">
    <property type="component" value="Unassembled WGS sequence"/>
</dbReference>
<dbReference type="InterPro" id="IPR036542">
    <property type="entry name" value="PTS_IIA_lac/cel_sf"/>
</dbReference>
<feature type="active site" description="Tele-phosphohistidine intermediate" evidence="5">
    <location>
        <position position="81"/>
    </location>
</feature>
<dbReference type="AlphaFoldDB" id="A0A2P5GPE9"/>
<feature type="binding site" evidence="6">
    <location>
        <position position="84"/>
    </location>
    <ligand>
        <name>Mg(2+)</name>
        <dbReference type="ChEBI" id="CHEBI:18420"/>
        <note>ligand shared between all trimeric partners</note>
    </ligand>
</feature>
<dbReference type="EMBL" id="PQGD01000010">
    <property type="protein sequence ID" value="POP48404.1"/>
    <property type="molecule type" value="Genomic_DNA"/>
</dbReference>
<dbReference type="PANTHER" id="PTHR34382:SF7">
    <property type="entry name" value="PTS SYSTEM N,N'-DIACETYLCHITOBIOSE-SPECIFIC EIIA COMPONENT"/>
    <property type="match status" value="1"/>
</dbReference>
<keyword evidence="10" id="KW-1185">Reference proteome</keyword>
<evidence type="ECO:0000256" key="3">
    <source>
        <dbReference type="ARBA" id="ARBA00022679"/>
    </source>
</evidence>
<gene>
    <name evidence="9" type="ORF">CHU32_14160</name>
    <name evidence="8" type="ORF">CHU33_11235</name>
</gene>
<dbReference type="RefSeq" id="WP_103676162.1">
    <property type="nucleotide sequence ID" value="NZ_PQGD01000010.1"/>
</dbReference>
<dbReference type="Gene3D" id="1.20.58.80">
    <property type="entry name" value="Phosphotransferase system, lactose/cellobiose-type IIA subunit"/>
    <property type="match status" value="1"/>
</dbReference>
<keyword evidence="4" id="KW-0598">Phosphotransferase system</keyword>
<evidence type="ECO:0000256" key="4">
    <source>
        <dbReference type="ARBA" id="ARBA00022683"/>
    </source>
</evidence>
<evidence type="ECO:0000256" key="1">
    <source>
        <dbReference type="ARBA" id="ARBA00022448"/>
    </source>
</evidence>
<keyword evidence="1" id="KW-0813">Transport</keyword>
<dbReference type="PIRSF" id="PIRSF000699">
    <property type="entry name" value="PTS_IILac_III"/>
    <property type="match status" value="1"/>
</dbReference>
<evidence type="ECO:0000256" key="2">
    <source>
        <dbReference type="ARBA" id="ARBA00022597"/>
    </source>
</evidence>
<organism evidence="9 11">
    <name type="scientific">Superficieibacter electus</name>
    <dbReference type="NCBI Taxonomy" id="2022662"/>
    <lineage>
        <taxon>Bacteria</taxon>
        <taxon>Pseudomonadati</taxon>
        <taxon>Pseudomonadota</taxon>
        <taxon>Gammaproteobacteria</taxon>
        <taxon>Enterobacterales</taxon>
        <taxon>Enterobacteriaceae</taxon>
        <taxon>Superficieibacter</taxon>
    </lineage>
</organism>
<evidence type="ECO:0000313" key="9">
    <source>
        <dbReference type="EMBL" id="POP48404.1"/>
    </source>
</evidence>
<evidence type="ECO:0000256" key="6">
    <source>
        <dbReference type="PIRSR" id="PIRSR000699-2"/>
    </source>
</evidence>
<evidence type="ECO:0000256" key="7">
    <source>
        <dbReference type="PROSITE-ProRule" id="PRU00418"/>
    </source>
</evidence>
<keyword evidence="3" id="KW-0808">Transferase</keyword>
<protein>
    <submittedName>
        <fullName evidence="9">PTS lactose/cellobiose transporter subunit IIA</fullName>
    </submittedName>
</protein>
<evidence type="ECO:0000313" key="11">
    <source>
        <dbReference type="Proteomes" id="UP000247005"/>
    </source>
</evidence>
<sequence>MTTATALDLEEIVLSIIVNAGEARSQSLQALSLAGEGNLVEARARLSAAELALREAHKTQTRLIEDEARGIHHPVSLLMIHAQDHLMNAITINDLVSIQIKKYA</sequence>
<accession>A0A2P5GPE9</accession>
<evidence type="ECO:0000313" key="8">
    <source>
        <dbReference type="EMBL" id="POP45017.1"/>
    </source>
</evidence>
<dbReference type="GO" id="GO:0046872">
    <property type="term" value="F:metal ion binding"/>
    <property type="evidence" value="ECO:0007669"/>
    <property type="project" value="UniProtKB-KW"/>
</dbReference>
<keyword evidence="6" id="KW-0479">Metal-binding</keyword>
<dbReference type="Proteomes" id="UP000247005">
    <property type="component" value="Unassembled WGS sequence"/>
</dbReference>
<keyword evidence="6" id="KW-0460">Magnesium</keyword>
<keyword evidence="2" id="KW-0762">Sugar transport</keyword>
<dbReference type="PROSITE" id="PS51095">
    <property type="entry name" value="PTS_EIIA_TYPE_3"/>
    <property type="match status" value="1"/>
</dbReference>
<feature type="modified residue" description="Phosphohistidine; by HPr" evidence="7">
    <location>
        <position position="81"/>
    </location>
</feature>
<dbReference type="InterPro" id="IPR003188">
    <property type="entry name" value="PTS_IIA_lac/cel"/>
</dbReference>
<name>A0A2P5GPE9_9ENTR</name>